<dbReference type="Pfam" id="PF01569">
    <property type="entry name" value="PAP2"/>
    <property type="match status" value="1"/>
</dbReference>
<dbReference type="EC" id="3.6.1.43" evidence="6"/>
<evidence type="ECO:0000313" key="8">
    <source>
        <dbReference type="EMBL" id="KAG7093741.1"/>
    </source>
</evidence>
<keyword evidence="2 6" id="KW-0812">Transmembrane</keyword>
<dbReference type="InterPro" id="IPR039667">
    <property type="entry name" value="Dolichyldiphosphatase_PAP2"/>
</dbReference>
<dbReference type="GO" id="GO:0008610">
    <property type="term" value="P:lipid biosynthetic process"/>
    <property type="evidence" value="ECO:0007669"/>
    <property type="project" value="TreeGrafter"/>
</dbReference>
<keyword evidence="9" id="KW-1185">Reference proteome</keyword>
<evidence type="ECO:0000256" key="5">
    <source>
        <dbReference type="ARBA" id="ARBA00023136"/>
    </source>
</evidence>
<comment type="caution">
    <text evidence="8">The sequence shown here is derived from an EMBL/GenBank/DDBJ whole genome shotgun (WGS) entry which is preliminary data.</text>
</comment>
<evidence type="ECO:0000256" key="2">
    <source>
        <dbReference type="ARBA" id="ARBA00022692"/>
    </source>
</evidence>
<name>A0A9P7S2X1_9AGAR</name>
<comment type="function">
    <text evidence="6">Required for efficient N-glycosylation. Necessary for maintaining optimal levels of dolichol-linked oligosaccharides. Hydrolyzes dolichyl pyrophosphate at a very high rate and dolichyl monophosphate at a much lower rate. Does not act on phosphatidate.</text>
</comment>
<feature type="domain" description="Phosphatidic acid phosphatase type 2/haloperoxidase" evidence="7">
    <location>
        <begin position="53"/>
        <end position="171"/>
    </location>
</feature>
<dbReference type="GO" id="GO:0005789">
    <property type="term" value="C:endoplasmic reticulum membrane"/>
    <property type="evidence" value="ECO:0007669"/>
    <property type="project" value="UniProtKB-SubCell"/>
</dbReference>
<accession>A0A9P7S2X1</accession>
<feature type="transmembrane region" description="Helical" evidence="6">
    <location>
        <begin position="96"/>
        <end position="114"/>
    </location>
</feature>
<keyword evidence="5 6" id="KW-0472">Membrane</keyword>
<dbReference type="AlphaFoldDB" id="A0A9P7S2X1"/>
<comment type="catalytic activity">
    <reaction evidence="6">
        <text>a di-trans,poly-cis-dolichyl diphosphate + H2O = a di-trans,poly-cis-dolichyl phosphate + phosphate + H(+)</text>
        <dbReference type="Rhea" id="RHEA:14385"/>
        <dbReference type="Rhea" id="RHEA-COMP:19498"/>
        <dbReference type="Rhea" id="RHEA-COMP:19506"/>
        <dbReference type="ChEBI" id="CHEBI:15377"/>
        <dbReference type="ChEBI" id="CHEBI:15378"/>
        <dbReference type="ChEBI" id="CHEBI:43474"/>
        <dbReference type="ChEBI" id="CHEBI:57497"/>
        <dbReference type="ChEBI" id="CHEBI:57683"/>
        <dbReference type="EC" id="3.6.1.43"/>
    </reaction>
</comment>
<dbReference type="PANTHER" id="PTHR11247">
    <property type="entry name" value="PALMITOYL-PROTEIN THIOESTERASE/DOLICHYLDIPHOSPHATASE 1"/>
    <property type="match status" value="1"/>
</dbReference>
<dbReference type="PANTHER" id="PTHR11247:SF1">
    <property type="entry name" value="DOLICHYLDIPHOSPHATASE 1"/>
    <property type="match status" value="1"/>
</dbReference>
<dbReference type="SUPFAM" id="SSF48317">
    <property type="entry name" value="Acid phosphatase/Vanadium-dependent haloperoxidase"/>
    <property type="match status" value="1"/>
</dbReference>
<protein>
    <recommendedName>
        <fullName evidence="6">Dolichyldiphosphatase</fullName>
        <ecNumber evidence="6">3.6.1.43</ecNumber>
    </recommendedName>
</protein>
<dbReference type="Gene3D" id="1.20.144.10">
    <property type="entry name" value="Phosphatidic acid phosphatase type 2/haloperoxidase"/>
    <property type="match status" value="1"/>
</dbReference>
<dbReference type="InterPro" id="IPR000326">
    <property type="entry name" value="PAP2/HPO"/>
</dbReference>
<reference evidence="8" key="1">
    <citation type="journal article" date="2021" name="Genome Biol. Evol.">
        <title>The assembled and annotated genome of the fairy-ring fungus Marasmius oreades.</title>
        <authorList>
            <person name="Hiltunen M."/>
            <person name="Ament-Velasquez S.L."/>
            <person name="Johannesson H."/>
        </authorList>
    </citation>
    <scope>NUCLEOTIDE SEQUENCE</scope>
    <source>
        <strain evidence="8">03SP1</strain>
    </source>
</reference>
<dbReference type="RefSeq" id="XP_043010211.1">
    <property type="nucleotide sequence ID" value="XM_043152125.1"/>
</dbReference>
<feature type="transmembrane region" description="Helical" evidence="6">
    <location>
        <begin position="20"/>
        <end position="44"/>
    </location>
</feature>
<comment type="subcellular location">
    <subcellularLocation>
        <location evidence="6">Endoplasmic reticulum membrane</location>
        <topology evidence="6">Multi-pass membrane protein</topology>
    </subcellularLocation>
    <subcellularLocation>
        <location evidence="1">Membrane</location>
        <topology evidence="1">Multi-pass membrane protein</topology>
    </subcellularLocation>
</comment>
<dbReference type="EMBL" id="CM032184">
    <property type="protein sequence ID" value="KAG7093741.1"/>
    <property type="molecule type" value="Genomic_DNA"/>
</dbReference>
<dbReference type="CDD" id="cd03382">
    <property type="entry name" value="PAP2_dolichyldiphosphatase"/>
    <property type="match status" value="1"/>
</dbReference>
<dbReference type="OrthoDB" id="302705at2759"/>
<evidence type="ECO:0000256" key="3">
    <source>
        <dbReference type="ARBA" id="ARBA00022801"/>
    </source>
</evidence>
<evidence type="ECO:0000259" key="7">
    <source>
        <dbReference type="SMART" id="SM00014"/>
    </source>
</evidence>
<dbReference type="GeneID" id="66076468"/>
<keyword evidence="3 6" id="KW-0378">Hydrolase</keyword>
<comment type="pathway">
    <text evidence="6">Protein modification; protein glycosylation.</text>
</comment>
<dbReference type="KEGG" id="more:E1B28_007392"/>
<evidence type="ECO:0000256" key="6">
    <source>
        <dbReference type="RuleBase" id="RU367078"/>
    </source>
</evidence>
<dbReference type="SMART" id="SM00014">
    <property type="entry name" value="acidPPc"/>
    <property type="match status" value="1"/>
</dbReference>
<dbReference type="Proteomes" id="UP001049176">
    <property type="component" value="Chromosome 4"/>
</dbReference>
<feature type="transmembrane region" description="Helical" evidence="6">
    <location>
        <begin position="126"/>
        <end position="144"/>
    </location>
</feature>
<comment type="similarity">
    <text evidence="6">Belongs to the dolichyldiphosphatase family.</text>
</comment>
<keyword evidence="4 6" id="KW-1133">Transmembrane helix</keyword>
<dbReference type="InterPro" id="IPR036938">
    <property type="entry name" value="PAP2/HPO_sf"/>
</dbReference>
<proteinExistence type="inferred from homology"/>
<feature type="transmembrane region" description="Helical" evidence="6">
    <location>
        <begin position="156"/>
        <end position="177"/>
    </location>
</feature>
<dbReference type="GO" id="GO:0047874">
    <property type="term" value="F:dolichyldiphosphatase activity"/>
    <property type="evidence" value="ECO:0007669"/>
    <property type="project" value="UniProtKB-UniRule"/>
</dbReference>
<organism evidence="8 9">
    <name type="scientific">Marasmius oreades</name>
    <name type="common">fairy-ring Marasmius</name>
    <dbReference type="NCBI Taxonomy" id="181124"/>
    <lineage>
        <taxon>Eukaryota</taxon>
        <taxon>Fungi</taxon>
        <taxon>Dikarya</taxon>
        <taxon>Basidiomycota</taxon>
        <taxon>Agaricomycotina</taxon>
        <taxon>Agaricomycetes</taxon>
        <taxon>Agaricomycetidae</taxon>
        <taxon>Agaricales</taxon>
        <taxon>Marasmiineae</taxon>
        <taxon>Marasmiaceae</taxon>
        <taxon>Marasmius</taxon>
    </lineage>
</organism>
<evidence type="ECO:0000256" key="1">
    <source>
        <dbReference type="ARBA" id="ARBA00004141"/>
    </source>
</evidence>
<sequence length="230" mass="26659">MSSPGPKASLDLTHVLYNDSSYLSLLLALITLSPILLMASYAALAVQSRELLIIIMWAGQLTNEALNYFIKHIIREDRPTNMVGNGYGLPSSHSQYMGYFSSFLILHMFYKQRFASSGYPLLDRTFRASVYLILLAWTGAVAYSRYHLNYHTPRQIYWGLFIGSSFAVFVYAILELLPFSSDLKSFLLTNPVSTFFEIRDGWAVWPDGGRQEEWKRWRREWEELRRKKQS</sequence>
<evidence type="ECO:0000256" key="4">
    <source>
        <dbReference type="ARBA" id="ARBA00022989"/>
    </source>
</evidence>
<evidence type="ECO:0000313" key="9">
    <source>
        <dbReference type="Proteomes" id="UP001049176"/>
    </source>
</evidence>
<dbReference type="GO" id="GO:0006487">
    <property type="term" value="P:protein N-linked glycosylation"/>
    <property type="evidence" value="ECO:0007669"/>
    <property type="project" value="UniProtKB-UniRule"/>
</dbReference>
<keyword evidence="6" id="KW-0256">Endoplasmic reticulum</keyword>
<gene>
    <name evidence="8" type="ORF">E1B28_007392</name>
</gene>